<comment type="cofactor">
    <cofactor evidence="1">
        <name>Mg(2+)</name>
        <dbReference type="ChEBI" id="CHEBI:18420"/>
    </cofactor>
</comment>
<evidence type="ECO:0000256" key="5">
    <source>
        <dbReference type="ARBA" id="ARBA00012417"/>
    </source>
</evidence>
<dbReference type="InterPro" id="IPR001126">
    <property type="entry name" value="UmuC"/>
</dbReference>
<keyword evidence="7" id="KW-0515">Mutator protein</keyword>
<dbReference type="CDD" id="cd03586">
    <property type="entry name" value="PolY_Pol_IV_kappa"/>
    <property type="match status" value="1"/>
</dbReference>
<dbReference type="InterPro" id="IPR024728">
    <property type="entry name" value="PolY_HhH_motif"/>
</dbReference>
<dbReference type="EMBL" id="CASHTH010001830">
    <property type="protein sequence ID" value="CAI8020453.1"/>
    <property type="molecule type" value="Genomic_DNA"/>
</dbReference>
<feature type="domain" description="UmuC" evidence="19">
    <location>
        <begin position="4"/>
        <end position="185"/>
    </location>
</feature>
<dbReference type="SUPFAM" id="SSF100879">
    <property type="entry name" value="Lesion bypass DNA polymerase (Y-family), little finger domain"/>
    <property type="match status" value="1"/>
</dbReference>
<accession>A0AA35WGD7</accession>
<evidence type="ECO:0000256" key="4">
    <source>
        <dbReference type="ARBA" id="ARBA00011245"/>
    </source>
</evidence>
<dbReference type="GO" id="GO:0005829">
    <property type="term" value="C:cytosol"/>
    <property type="evidence" value="ECO:0007669"/>
    <property type="project" value="TreeGrafter"/>
</dbReference>
<evidence type="ECO:0000256" key="7">
    <source>
        <dbReference type="ARBA" id="ARBA00022457"/>
    </source>
</evidence>
<dbReference type="PROSITE" id="PS50173">
    <property type="entry name" value="UMUC"/>
    <property type="match status" value="1"/>
</dbReference>
<dbReference type="GO" id="GO:0006281">
    <property type="term" value="P:DNA repair"/>
    <property type="evidence" value="ECO:0007669"/>
    <property type="project" value="UniProtKB-KW"/>
</dbReference>
<evidence type="ECO:0000256" key="3">
    <source>
        <dbReference type="ARBA" id="ARBA00010945"/>
    </source>
</evidence>
<protein>
    <recommendedName>
        <fullName evidence="6">DNA polymerase kappa</fullName>
        <ecNumber evidence="5">2.7.7.7</ecNumber>
    </recommendedName>
</protein>
<proteinExistence type="inferred from homology"/>
<evidence type="ECO:0000256" key="12">
    <source>
        <dbReference type="ARBA" id="ARBA00022723"/>
    </source>
</evidence>
<comment type="catalytic activity">
    <reaction evidence="18">
        <text>DNA(n) + a 2'-deoxyribonucleoside 5'-triphosphate = DNA(n+1) + diphosphate</text>
        <dbReference type="Rhea" id="RHEA:22508"/>
        <dbReference type="Rhea" id="RHEA-COMP:17339"/>
        <dbReference type="Rhea" id="RHEA-COMP:17340"/>
        <dbReference type="ChEBI" id="CHEBI:33019"/>
        <dbReference type="ChEBI" id="CHEBI:61560"/>
        <dbReference type="ChEBI" id="CHEBI:173112"/>
        <dbReference type="EC" id="2.7.7.7"/>
    </reaction>
</comment>
<dbReference type="Gene3D" id="3.30.70.270">
    <property type="match status" value="1"/>
</dbReference>
<keyword evidence="10" id="KW-0548">Nucleotidyltransferase</keyword>
<dbReference type="NCBIfam" id="NF002882">
    <property type="entry name" value="PRK03348.1"/>
    <property type="match status" value="1"/>
</dbReference>
<dbReference type="Pfam" id="PF11799">
    <property type="entry name" value="IMS_C"/>
    <property type="match status" value="1"/>
</dbReference>
<gene>
    <name evidence="20" type="ORF">GBAR_LOCUS12236</name>
</gene>
<evidence type="ECO:0000313" key="20">
    <source>
        <dbReference type="EMBL" id="CAI8020453.1"/>
    </source>
</evidence>
<evidence type="ECO:0000313" key="21">
    <source>
        <dbReference type="Proteomes" id="UP001174909"/>
    </source>
</evidence>
<evidence type="ECO:0000256" key="13">
    <source>
        <dbReference type="ARBA" id="ARBA00022763"/>
    </source>
</evidence>
<keyword evidence="9" id="KW-0808">Transferase</keyword>
<keyword evidence="12" id="KW-0479">Metal-binding</keyword>
<evidence type="ECO:0000256" key="6">
    <source>
        <dbReference type="ARBA" id="ARBA00016178"/>
    </source>
</evidence>
<evidence type="ECO:0000256" key="11">
    <source>
        <dbReference type="ARBA" id="ARBA00022705"/>
    </source>
</evidence>
<dbReference type="InterPro" id="IPR022880">
    <property type="entry name" value="DNApol_IV"/>
</dbReference>
<comment type="caution">
    <text evidence="20">The sequence shown here is derived from an EMBL/GenBank/DDBJ whole genome shotgun (WGS) entry which is preliminary data.</text>
</comment>
<dbReference type="FunFam" id="3.40.1170.60:FF:000001">
    <property type="entry name" value="DNA polymerase IV"/>
    <property type="match status" value="1"/>
</dbReference>
<dbReference type="Pfam" id="PF00817">
    <property type="entry name" value="IMS"/>
    <property type="match status" value="1"/>
</dbReference>
<dbReference type="GO" id="GO:0042276">
    <property type="term" value="P:error-prone translesion synthesis"/>
    <property type="evidence" value="ECO:0007669"/>
    <property type="project" value="TreeGrafter"/>
</dbReference>
<reference evidence="20" key="1">
    <citation type="submission" date="2023-03" db="EMBL/GenBank/DDBJ databases">
        <authorList>
            <person name="Steffen K."/>
            <person name="Cardenas P."/>
        </authorList>
    </citation>
    <scope>NUCLEOTIDE SEQUENCE</scope>
</reference>
<dbReference type="EC" id="2.7.7.7" evidence="5"/>
<dbReference type="Proteomes" id="UP001174909">
    <property type="component" value="Unassembled WGS sequence"/>
</dbReference>
<dbReference type="InterPro" id="IPR017961">
    <property type="entry name" value="DNA_pol_Y-fam_little_finger"/>
</dbReference>
<sequence length="361" mass="39470">MRHIIHADLDAFYAAVEQLDNPDLRGKPVMVGGSPQSRGVVATASYEARVFGVHSAMPMATAVRQCPQGIIVRPRFDRYREMSRLVMDIFHQLTDLVEPLSLDEAYLDVTGKVAEGRLPLGVAIELKRQVKDATGLNVSVGVGTSKSVAKIASDLEKPDGLVLVAPGEEREFLSPLPVGKLWGVGPKTAERLYADGIHTIGDLAQQPDEWFARRFGKRAPYVLAKAMGQDEEPVKTERTPKSISAETTFPEDISDPEELGDVLNRLALNVSSHLERKEVKGRTVTVKLRLTDFTTLTRQTTLSTATNSEKVISETGWKLMSAELTPGRSLRLLGVGMSGFAEHSDLPQQLPLPFSDSMSQG</sequence>
<dbReference type="Gene3D" id="3.30.1490.100">
    <property type="entry name" value="DNA polymerase, Y-family, little finger domain"/>
    <property type="match status" value="1"/>
</dbReference>
<evidence type="ECO:0000256" key="8">
    <source>
        <dbReference type="ARBA" id="ARBA00022490"/>
    </source>
</evidence>
<keyword evidence="14" id="KW-0460">Magnesium</keyword>
<comment type="similarity">
    <text evidence="3">Belongs to the DNA polymerase type-Y family.</text>
</comment>
<comment type="subunit">
    <text evidence="4">Monomer.</text>
</comment>
<keyword evidence="11" id="KW-0235">DNA replication</keyword>
<comment type="subcellular location">
    <subcellularLocation>
        <location evidence="2">Cytoplasm</location>
    </subcellularLocation>
</comment>
<keyword evidence="17" id="KW-0234">DNA repair</keyword>
<dbReference type="GO" id="GO:0046872">
    <property type="term" value="F:metal ion binding"/>
    <property type="evidence" value="ECO:0007669"/>
    <property type="project" value="UniProtKB-KW"/>
</dbReference>
<dbReference type="GO" id="GO:0003887">
    <property type="term" value="F:DNA-directed DNA polymerase activity"/>
    <property type="evidence" value="ECO:0007669"/>
    <property type="project" value="UniProtKB-KW"/>
</dbReference>
<dbReference type="HAMAP" id="MF_01113">
    <property type="entry name" value="DNApol_IV"/>
    <property type="match status" value="1"/>
</dbReference>
<dbReference type="GO" id="GO:0006260">
    <property type="term" value="P:DNA replication"/>
    <property type="evidence" value="ECO:0007669"/>
    <property type="project" value="UniProtKB-KW"/>
</dbReference>
<dbReference type="GO" id="GO:0003684">
    <property type="term" value="F:damaged DNA binding"/>
    <property type="evidence" value="ECO:0007669"/>
    <property type="project" value="InterPro"/>
</dbReference>
<dbReference type="InterPro" id="IPR043502">
    <property type="entry name" value="DNA/RNA_pol_sf"/>
</dbReference>
<keyword evidence="15" id="KW-0239">DNA-directed DNA polymerase</keyword>
<dbReference type="Pfam" id="PF11798">
    <property type="entry name" value="IMS_HHH"/>
    <property type="match status" value="1"/>
</dbReference>
<evidence type="ECO:0000256" key="15">
    <source>
        <dbReference type="ARBA" id="ARBA00022932"/>
    </source>
</evidence>
<evidence type="ECO:0000256" key="9">
    <source>
        <dbReference type="ARBA" id="ARBA00022679"/>
    </source>
</evidence>
<dbReference type="FunFam" id="3.30.1490.100:FF:000004">
    <property type="entry name" value="DNA polymerase IV"/>
    <property type="match status" value="1"/>
</dbReference>
<evidence type="ECO:0000256" key="2">
    <source>
        <dbReference type="ARBA" id="ARBA00004496"/>
    </source>
</evidence>
<keyword evidence="21" id="KW-1185">Reference proteome</keyword>
<dbReference type="Gene3D" id="1.10.150.20">
    <property type="entry name" value="5' to 3' exonuclease, C-terminal subdomain"/>
    <property type="match status" value="1"/>
</dbReference>
<dbReference type="InterPro" id="IPR036775">
    <property type="entry name" value="DNA_pol_Y-fam_lit_finger_sf"/>
</dbReference>
<dbReference type="InterPro" id="IPR050116">
    <property type="entry name" value="DNA_polymerase-Y"/>
</dbReference>
<keyword evidence="8" id="KW-0963">Cytoplasm</keyword>
<evidence type="ECO:0000256" key="10">
    <source>
        <dbReference type="ARBA" id="ARBA00022695"/>
    </source>
</evidence>
<evidence type="ECO:0000256" key="16">
    <source>
        <dbReference type="ARBA" id="ARBA00023125"/>
    </source>
</evidence>
<keyword evidence="13" id="KW-0227">DNA damage</keyword>
<evidence type="ECO:0000259" key="19">
    <source>
        <dbReference type="PROSITE" id="PS50173"/>
    </source>
</evidence>
<keyword evidence="16" id="KW-0238">DNA-binding</keyword>
<name>A0AA35WGD7_GEOBA</name>
<dbReference type="AlphaFoldDB" id="A0AA35WGD7"/>
<dbReference type="NCBIfam" id="NF002677">
    <property type="entry name" value="PRK02406.1"/>
    <property type="match status" value="1"/>
</dbReference>
<evidence type="ECO:0000256" key="1">
    <source>
        <dbReference type="ARBA" id="ARBA00001946"/>
    </source>
</evidence>
<evidence type="ECO:0000256" key="18">
    <source>
        <dbReference type="ARBA" id="ARBA00049244"/>
    </source>
</evidence>
<evidence type="ECO:0000256" key="14">
    <source>
        <dbReference type="ARBA" id="ARBA00022842"/>
    </source>
</evidence>
<dbReference type="PANTHER" id="PTHR11076">
    <property type="entry name" value="DNA REPAIR POLYMERASE UMUC / TRANSFERASE FAMILY MEMBER"/>
    <property type="match status" value="1"/>
</dbReference>
<dbReference type="SUPFAM" id="SSF56672">
    <property type="entry name" value="DNA/RNA polymerases"/>
    <property type="match status" value="1"/>
</dbReference>
<dbReference type="InterPro" id="IPR043128">
    <property type="entry name" value="Rev_trsase/Diguanyl_cyclase"/>
</dbReference>
<dbReference type="Gene3D" id="3.40.1170.60">
    <property type="match status" value="1"/>
</dbReference>
<organism evidence="20 21">
    <name type="scientific">Geodia barretti</name>
    <name type="common">Barrett's horny sponge</name>
    <dbReference type="NCBI Taxonomy" id="519541"/>
    <lineage>
        <taxon>Eukaryota</taxon>
        <taxon>Metazoa</taxon>
        <taxon>Porifera</taxon>
        <taxon>Demospongiae</taxon>
        <taxon>Heteroscleromorpha</taxon>
        <taxon>Tetractinellida</taxon>
        <taxon>Astrophorina</taxon>
        <taxon>Geodiidae</taxon>
        <taxon>Geodia</taxon>
    </lineage>
</organism>
<evidence type="ECO:0000256" key="17">
    <source>
        <dbReference type="ARBA" id="ARBA00023204"/>
    </source>
</evidence>
<dbReference type="PANTHER" id="PTHR11076:SF33">
    <property type="entry name" value="DNA POLYMERASE KAPPA"/>
    <property type="match status" value="1"/>
</dbReference>